<reference evidence="7 8" key="1">
    <citation type="submission" date="2017-03" db="EMBL/GenBank/DDBJ databases">
        <title>Widespread Adenine N6-methylation of Active Genes in Fungi.</title>
        <authorList>
            <consortium name="DOE Joint Genome Institute"/>
            <person name="Mondo S.J."/>
            <person name="Dannebaum R.O."/>
            <person name="Kuo R.C."/>
            <person name="Louie K.B."/>
            <person name="Bewick A.J."/>
            <person name="Labutti K."/>
            <person name="Haridas S."/>
            <person name="Kuo A."/>
            <person name="Salamov A."/>
            <person name="Ahrendt S.R."/>
            <person name="Lau R."/>
            <person name="Bowen B.P."/>
            <person name="Lipzen A."/>
            <person name="Sullivan W."/>
            <person name="Andreopoulos W.B."/>
            <person name="Clum A."/>
            <person name="Lindquist E."/>
            <person name="Daum C."/>
            <person name="Northen T.R."/>
            <person name="Ramamoorthy G."/>
            <person name="Schmitz R.J."/>
            <person name="Gryganskyi A."/>
            <person name="Culley D."/>
            <person name="Magnuson J."/>
            <person name="James T.Y."/>
            <person name="O'Malley M.A."/>
            <person name="Stajich J.E."/>
            <person name="Spatafora J.W."/>
            <person name="Visel A."/>
            <person name="Grigoriev I.V."/>
        </authorList>
    </citation>
    <scope>NUCLEOTIDE SEQUENCE [LARGE SCALE GENOMIC DNA]</scope>
    <source>
        <strain evidence="7 8">NRRL Y-17943</strain>
    </source>
</reference>
<proteinExistence type="inferred from homology"/>
<evidence type="ECO:0000313" key="8">
    <source>
        <dbReference type="Proteomes" id="UP000193218"/>
    </source>
</evidence>
<keyword evidence="6" id="KW-0732">Signal</keyword>
<dbReference type="Gene3D" id="1.10.260.130">
    <property type="match status" value="1"/>
</dbReference>
<dbReference type="PANTHER" id="PTHR34853:SF5">
    <property type="entry name" value="LIP-DOMAIN-CONTAINING PROTEIN-RELATED"/>
    <property type="match status" value="1"/>
</dbReference>
<dbReference type="Gene3D" id="3.40.50.1820">
    <property type="entry name" value="alpha/beta hydrolase"/>
    <property type="match status" value="1"/>
</dbReference>
<keyword evidence="5" id="KW-0443">Lipid metabolism</keyword>
<gene>
    <name evidence="7" type="ORF">BD324DRAFT_651443</name>
</gene>
<feature type="chain" id="PRO_5013434706" description="triacylglycerol lipase" evidence="6">
    <location>
        <begin position="17"/>
        <end position="443"/>
    </location>
</feature>
<dbReference type="GO" id="GO:0016042">
    <property type="term" value="P:lipid catabolic process"/>
    <property type="evidence" value="ECO:0007669"/>
    <property type="project" value="UniProtKB-UniRule"/>
</dbReference>
<evidence type="ECO:0000256" key="3">
    <source>
        <dbReference type="ARBA" id="ARBA00022801"/>
    </source>
</evidence>
<keyword evidence="3" id="KW-0378">Hydrolase</keyword>
<sequence length="443" mass="46421">MILPYLLQTLWATASALPVTGLFARGGQASPLDPFYISPGNVQGSPLGTVLRSRTFQPIYNDRPLNATGYQLLYVTQGANTTKFAATTTIFKPTQPNGNLITYAEPYDADSTACAPSAAYLGGGWSTTSDDETLYMIGFLDQGYIVNSPDYEGPDSAYSAGILSGHAVLDSVRAVLSYGPIGLNANTQVAGVGYSGGAIATGWAAALHASYAPSINVVAWSVGGTPADLLACIQNLDGGPYARLAIGGIFGQSQAYQAIADLLSASLTSIGLSARNTTFNGCKSPTVALDFAFQHFLSTEYQSYGSQLVYQPAFAGPLSQQLLGQDPNLVPVAPIRVFHALHDEVIPYATVQKMVNSWCANGIKSLIFETDEGASEHGTEEILQLANVFNWVNSRMNGTAPPVGCQITTTVLPLLDAGALPAAVSWAAGIANTLITSNTTPVD</sequence>
<dbReference type="EMBL" id="NBSH01000007">
    <property type="protein sequence ID" value="ORX36970.1"/>
    <property type="molecule type" value="Genomic_DNA"/>
</dbReference>
<comment type="caution">
    <text evidence="7">The sequence shown here is derived from an EMBL/GenBank/DDBJ whole genome shotgun (WGS) entry which is preliminary data.</text>
</comment>
<evidence type="ECO:0000256" key="6">
    <source>
        <dbReference type="PIRNR" id="PIRNR029171"/>
    </source>
</evidence>
<dbReference type="OrthoDB" id="2373480at2759"/>
<dbReference type="AlphaFoldDB" id="A0A1Y1UFX6"/>
<name>A0A1Y1UFX6_9TREE</name>
<dbReference type="PIRSF" id="PIRSF029171">
    <property type="entry name" value="Esterase_LipA"/>
    <property type="match status" value="1"/>
</dbReference>
<dbReference type="InterPro" id="IPR005152">
    <property type="entry name" value="Lipase_secreted"/>
</dbReference>
<dbReference type="EC" id="3.1.1.3" evidence="2"/>
<dbReference type="GeneID" id="33560148"/>
<evidence type="ECO:0000256" key="4">
    <source>
        <dbReference type="ARBA" id="ARBA00022963"/>
    </source>
</evidence>
<comment type="similarity">
    <text evidence="6">Belongs to the AB hydrolase superfamily. Lipase family.</text>
</comment>
<dbReference type="GO" id="GO:0004806">
    <property type="term" value="F:triacylglycerol lipase activity"/>
    <property type="evidence" value="ECO:0007669"/>
    <property type="project" value="UniProtKB-UniRule"/>
</dbReference>
<dbReference type="Pfam" id="PF03583">
    <property type="entry name" value="LIP"/>
    <property type="match status" value="1"/>
</dbReference>
<organism evidence="7 8">
    <name type="scientific">Kockovaella imperatae</name>
    <dbReference type="NCBI Taxonomy" id="4999"/>
    <lineage>
        <taxon>Eukaryota</taxon>
        <taxon>Fungi</taxon>
        <taxon>Dikarya</taxon>
        <taxon>Basidiomycota</taxon>
        <taxon>Agaricomycotina</taxon>
        <taxon>Tremellomycetes</taxon>
        <taxon>Tremellales</taxon>
        <taxon>Cuniculitremaceae</taxon>
        <taxon>Kockovaella</taxon>
    </lineage>
</organism>
<evidence type="ECO:0000256" key="2">
    <source>
        <dbReference type="ARBA" id="ARBA00013279"/>
    </source>
</evidence>
<dbReference type="RefSeq" id="XP_021871039.1">
    <property type="nucleotide sequence ID" value="XM_022018339.1"/>
</dbReference>
<protein>
    <recommendedName>
        <fullName evidence="2">triacylglycerol lipase</fullName>
        <ecNumber evidence="2">3.1.1.3</ecNumber>
    </recommendedName>
</protein>
<evidence type="ECO:0000256" key="1">
    <source>
        <dbReference type="ARBA" id="ARBA00001024"/>
    </source>
</evidence>
<dbReference type="InterPro" id="IPR029058">
    <property type="entry name" value="AB_hydrolase_fold"/>
</dbReference>
<accession>A0A1Y1UFX6</accession>
<dbReference type="PANTHER" id="PTHR34853">
    <property type="match status" value="1"/>
</dbReference>
<keyword evidence="4" id="KW-0442">Lipid degradation</keyword>
<feature type="signal peptide" evidence="6">
    <location>
        <begin position="1"/>
        <end position="16"/>
    </location>
</feature>
<comment type="catalytic activity">
    <reaction evidence="1">
        <text>a triacylglycerol + H2O = a diacylglycerol + a fatty acid + H(+)</text>
        <dbReference type="Rhea" id="RHEA:12044"/>
        <dbReference type="ChEBI" id="CHEBI:15377"/>
        <dbReference type="ChEBI" id="CHEBI:15378"/>
        <dbReference type="ChEBI" id="CHEBI:17855"/>
        <dbReference type="ChEBI" id="CHEBI:18035"/>
        <dbReference type="ChEBI" id="CHEBI:28868"/>
        <dbReference type="EC" id="3.1.1.3"/>
    </reaction>
</comment>
<dbReference type="SUPFAM" id="SSF53474">
    <property type="entry name" value="alpha/beta-Hydrolases"/>
    <property type="match status" value="1"/>
</dbReference>
<evidence type="ECO:0000256" key="5">
    <source>
        <dbReference type="ARBA" id="ARBA00023098"/>
    </source>
</evidence>
<keyword evidence="8" id="KW-1185">Reference proteome</keyword>
<evidence type="ECO:0000313" key="7">
    <source>
        <dbReference type="EMBL" id="ORX36970.1"/>
    </source>
</evidence>
<dbReference type="InParanoid" id="A0A1Y1UFX6"/>
<dbReference type="Proteomes" id="UP000193218">
    <property type="component" value="Unassembled WGS sequence"/>
</dbReference>